<dbReference type="Pfam" id="PF00318">
    <property type="entry name" value="Ribosomal_S2"/>
    <property type="match status" value="1"/>
</dbReference>
<dbReference type="EMBL" id="QZJF01000005">
    <property type="protein sequence ID" value="RJR28045.1"/>
    <property type="molecule type" value="Genomic_DNA"/>
</dbReference>
<reference evidence="9 10" key="1">
    <citation type="journal article" date="2017" name="ISME J.">
        <title>Energy and carbon metabolisms in a deep terrestrial subsurface fluid microbial community.</title>
        <authorList>
            <person name="Momper L."/>
            <person name="Jungbluth S.P."/>
            <person name="Lee M.D."/>
            <person name="Amend J.P."/>
        </authorList>
    </citation>
    <scope>NUCLEOTIDE SEQUENCE [LARGE SCALE GENOMIC DNA]</scope>
    <source>
        <strain evidence="9">SURF_46</strain>
    </source>
</reference>
<comment type="similarity">
    <text evidence="1 5 6">Belongs to the universal ribosomal protein uS2 family.</text>
</comment>
<evidence type="ECO:0000256" key="7">
    <source>
        <dbReference type="SAM" id="Coils"/>
    </source>
</evidence>
<feature type="region of interest" description="Disordered" evidence="8">
    <location>
        <begin position="283"/>
        <end position="314"/>
    </location>
</feature>
<dbReference type="PANTHER" id="PTHR12534">
    <property type="entry name" value="30S RIBOSOMAL PROTEIN S2 PROKARYOTIC AND ORGANELLAR"/>
    <property type="match status" value="1"/>
</dbReference>
<gene>
    <name evidence="5 9" type="primary">rpsB</name>
    <name evidence="9" type="ORF">C4561_00900</name>
</gene>
<keyword evidence="2 5" id="KW-0689">Ribosomal protein</keyword>
<evidence type="ECO:0000256" key="5">
    <source>
        <dbReference type="HAMAP-Rule" id="MF_00291"/>
    </source>
</evidence>
<sequence length="314" mass="35419">MAKYKLPKIEELFEAGVHIGHQARRWHPKMERYIFTVEKKIHIINLEETEKNLDNACEFLYKTASEGGQIIFVGTKRQASQIVKAEAARAGALFVTERWLGGTITNYRIIKKNMDKLVSNLKKRETGEFQVYTKKERLLIDREIENLQRFVGGIVNLKGKPEAVFVIDPRKEKTAVKEAKKYKVPVVALIDTNSDPSDIDYPIPGNDDAIKSISLIVSTVADAVESGYKEYDKNKDKIEKKAEKKEDSTEETVEEKEIAPIIINTDETVVKDAEAILKAEDTIPLPEESIEPIGGAGEVAEKEKKESTKSKSKK</sequence>
<dbReference type="InterPro" id="IPR001865">
    <property type="entry name" value="Ribosomal_uS2"/>
</dbReference>
<dbReference type="Gene3D" id="3.40.50.10490">
    <property type="entry name" value="Glucose-6-phosphate isomerase like protein, domain 1"/>
    <property type="match status" value="1"/>
</dbReference>
<feature type="coiled-coil region" evidence="7">
    <location>
        <begin position="221"/>
        <end position="259"/>
    </location>
</feature>
<comment type="caution">
    <text evidence="9">The sequence shown here is derived from an EMBL/GenBank/DDBJ whole genome shotgun (WGS) entry which is preliminary data.</text>
</comment>
<dbReference type="HAMAP" id="MF_00291_B">
    <property type="entry name" value="Ribosomal_uS2_B"/>
    <property type="match status" value="1"/>
</dbReference>
<proteinExistence type="inferred from homology"/>
<dbReference type="AlphaFoldDB" id="A0A3A4ZFW3"/>
<dbReference type="PROSITE" id="PS00962">
    <property type="entry name" value="RIBOSOMAL_S2_1"/>
    <property type="match status" value="1"/>
</dbReference>
<name>A0A3A4ZFW3_UNCKA</name>
<evidence type="ECO:0000256" key="3">
    <source>
        <dbReference type="ARBA" id="ARBA00023274"/>
    </source>
</evidence>
<dbReference type="InterPro" id="IPR018130">
    <property type="entry name" value="Ribosomal_uS2_CS"/>
</dbReference>
<evidence type="ECO:0000256" key="6">
    <source>
        <dbReference type="RuleBase" id="RU003631"/>
    </source>
</evidence>
<evidence type="ECO:0000256" key="8">
    <source>
        <dbReference type="SAM" id="MobiDB-lite"/>
    </source>
</evidence>
<dbReference type="GO" id="GO:0022627">
    <property type="term" value="C:cytosolic small ribosomal subunit"/>
    <property type="evidence" value="ECO:0007669"/>
    <property type="project" value="TreeGrafter"/>
</dbReference>
<feature type="compositionally biased region" description="Basic and acidic residues" evidence="8">
    <location>
        <begin position="299"/>
        <end position="314"/>
    </location>
</feature>
<keyword evidence="7" id="KW-0175">Coiled coil</keyword>
<dbReference type="InterPro" id="IPR023591">
    <property type="entry name" value="Ribosomal_uS2_flav_dom_sf"/>
</dbReference>
<evidence type="ECO:0000313" key="9">
    <source>
        <dbReference type="EMBL" id="RJR28045.1"/>
    </source>
</evidence>
<evidence type="ECO:0000256" key="4">
    <source>
        <dbReference type="ARBA" id="ARBA00035256"/>
    </source>
</evidence>
<dbReference type="CDD" id="cd01425">
    <property type="entry name" value="RPS2"/>
    <property type="match status" value="1"/>
</dbReference>
<dbReference type="GO" id="GO:0006412">
    <property type="term" value="P:translation"/>
    <property type="evidence" value="ECO:0007669"/>
    <property type="project" value="UniProtKB-UniRule"/>
</dbReference>
<evidence type="ECO:0000256" key="1">
    <source>
        <dbReference type="ARBA" id="ARBA00006242"/>
    </source>
</evidence>
<evidence type="ECO:0000313" key="10">
    <source>
        <dbReference type="Proteomes" id="UP000265540"/>
    </source>
</evidence>
<dbReference type="PRINTS" id="PR00395">
    <property type="entry name" value="RIBOSOMALS2"/>
</dbReference>
<dbReference type="SUPFAM" id="SSF52313">
    <property type="entry name" value="Ribosomal protein S2"/>
    <property type="match status" value="1"/>
</dbReference>
<dbReference type="InterPro" id="IPR005706">
    <property type="entry name" value="Ribosomal_uS2_bac/mit/plastid"/>
</dbReference>
<dbReference type="PROSITE" id="PS00963">
    <property type="entry name" value="RIBOSOMAL_S2_2"/>
    <property type="match status" value="1"/>
</dbReference>
<dbReference type="GO" id="GO:0003735">
    <property type="term" value="F:structural constituent of ribosome"/>
    <property type="evidence" value="ECO:0007669"/>
    <property type="project" value="InterPro"/>
</dbReference>
<accession>A0A3A4ZFW3</accession>
<protein>
    <recommendedName>
        <fullName evidence="4 5">Small ribosomal subunit protein uS2</fullName>
    </recommendedName>
</protein>
<dbReference type="Gene3D" id="1.10.287.610">
    <property type="entry name" value="Helix hairpin bin"/>
    <property type="match status" value="1"/>
</dbReference>
<dbReference type="Proteomes" id="UP000265540">
    <property type="component" value="Unassembled WGS sequence"/>
</dbReference>
<organism evidence="9 10">
    <name type="scientific">candidate division WWE3 bacterium</name>
    <dbReference type="NCBI Taxonomy" id="2053526"/>
    <lineage>
        <taxon>Bacteria</taxon>
        <taxon>Katanobacteria</taxon>
    </lineage>
</organism>
<evidence type="ECO:0000256" key="2">
    <source>
        <dbReference type="ARBA" id="ARBA00022980"/>
    </source>
</evidence>
<keyword evidence="3 5" id="KW-0687">Ribonucleoprotein</keyword>
<dbReference type="NCBIfam" id="TIGR01011">
    <property type="entry name" value="rpsB_bact"/>
    <property type="match status" value="1"/>
</dbReference>
<dbReference type="PANTHER" id="PTHR12534:SF0">
    <property type="entry name" value="SMALL RIBOSOMAL SUBUNIT PROTEIN US2M"/>
    <property type="match status" value="1"/>
</dbReference>